<dbReference type="Pfam" id="PF13024">
    <property type="entry name" value="DUF3884"/>
    <property type="match status" value="1"/>
</dbReference>
<proteinExistence type="predicted"/>
<keyword evidence="2" id="KW-1185">Reference proteome</keyword>
<evidence type="ECO:0008006" key="3">
    <source>
        <dbReference type="Google" id="ProtNLM"/>
    </source>
</evidence>
<dbReference type="Proteomes" id="UP000194143">
    <property type="component" value="Chromosome"/>
</dbReference>
<sequence length="110" mass="12712">MTHSNEKKSHAFKGIGEKLNPTIYQVRFMKLDEPIQFEAFPELKELGDWLSTSTQMWACHSTMYKYNREKFKKKFLEITNLTVDNVLISTGGVGFNLMSPGGEILSKYRN</sequence>
<dbReference type="EMBL" id="CP021061">
    <property type="protein sequence ID" value="ARP55935.1"/>
    <property type="molecule type" value="Genomic_DNA"/>
</dbReference>
<protein>
    <recommendedName>
        <fullName evidence="3">DUF3884 family protein</fullName>
    </recommendedName>
</protein>
<evidence type="ECO:0000313" key="1">
    <source>
        <dbReference type="EMBL" id="ARP55935.1"/>
    </source>
</evidence>
<gene>
    <name evidence="1" type="ORF">CAB88_01945</name>
</gene>
<name>A0A1W6WH89_BACTU</name>
<dbReference type="AlphaFoldDB" id="A0A1W6WH89"/>
<reference evidence="1 2" key="1">
    <citation type="submission" date="2017-04" db="EMBL/GenBank/DDBJ databases">
        <title>Complete Genome Sequence of Bacillus thuringiensis type Strain ATCC 10792.</title>
        <authorList>
            <person name="Oh D.-H."/>
            <person name="Park B.-J."/>
            <person name="Shuai W."/>
            <person name="Chelliah R."/>
        </authorList>
    </citation>
    <scope>NUCLEOTIDE SEQUENCE [LARGE SCALE GENOMIC DNA]</scope>
    <source>
        <strain evidence="1 2">ATCC 10792</strain>
    </source>
</reference>
<accession>A0A1W6WH89</accession>
<organism evidence="1 2">
    <name type="scientific">Bacillus thuringiensis</name>
    <dbReference type="NCBI Taxonomy" id="1428"/>
    <lineage>
        <taxon>Bacteria</taxon>
        <taxon>Bacillati</taxon>
        <taxon>Bacillota</taxon>
        <taxon>Bacilli</taxon>
        <taxon>Bacillales</taxon>
        <taxon>Bacillaceae</taxon>
        <taxon>Bacillus</taxon>
        <taxon>Bacillus cereus group</taxon>
    </lineage>
</organism>
<evidence type="ECO:0000313" key="2">
    <source>
        <dbReference type="Proteomes" id="UP000194143"/>
    </source>
</evidence>
<dbReference type="InterPro" id="IPR024979">
    <property type="entry name" value="DUF3884"/>
</dbReference>